<dbReference type="PANTHER" id="PTHR17615">
    <property type="entry name" value="PROTEIN FAM189A"/>
    <property type="match status" value="1"/>
</dbReference>
<feature type="region of interest" description="Disordered" evidence="6">
    <location>
        <begin position="249"/>
        <end position="353"/>
    </location>
</feature>
<evidence type="ECO:0000256" key="6">
    <source>
        <dbReference type="SAM" id="MobiDB-lite"/>
    </source>
</evidence>
<dbReference type="CTD" id="23359"/>
<dbReference type="OrthoDB" id="10036151at2759"/>
<feature type="region of interest" description="Disordered" evidence="6">
    <location>
        <begin position="393"/>
        <end position="416"/>
    </location>
</feature>
<evidence type="ECO:0000256" key="2">
    <source>
        <dbReference type="ARBA" id="ARBA00022692"/>
    </source>
</evidence>
<feature type="transmembrane region" description="Helical" evidence="7">
    <location>
        <begin position="20"/>
        <end position="45"/>
    </location>
</feature>
<organism evidence="8 9">
    <name type="scientific">Chrysochloris asiatica</name>
    <name type="common">Cape golden mole</name>
    <dbReference type="NCBI Taxonomy" id="185453"/>
    <lineage>
        <taxon>Eukaryota</taxon>
        <taxon>Metazoa</taxon>
        <taxon>Chordata</taxon>
        <taxon>Craniata</taxon>
        <taxon>Vertebrata</taxon>
        <taxon>Euteleostomi</taxon>
        <taxon>Mammalia</taxon>
        <taxon>Eutheria</taxon>
        <taxon>Afrotheria</taxon>
        <taxon>Chrysochloridae</taxon>
        <taxon>Chrysochlorinae</taxon>
        <taxon>Chrysochloris</taxon>
    </lineage>
</organism>
<keyword evidence="8" id="KW-1185">Reference proteome</keyword>
<feature type="compositionally biased region" description="Low complexity" evidence="6">
    <location>
        <begin position="334"/>
        <end position="353"/>
    </location>
</feature>
<dbReference type="AlphaFoldDB" id="A0A9B0WY42"/>
<evidence type="ECO:0000256" key="4">
    <source>
        <dbReference type="ARBA" id="ARBA00023136"/>
    </source>
</evidence>
<evidence type="ECO:0000256" key="3">
    <source>
        <dbReference type="ARBA" id="ARBA00022989"/>
    </source>
</evidence>
<sequence>MSRAEPRQLVEEEVDSKRSMLPVSMFCRITFFMLLSAVCVMLNLAGSILSCQNAQLVSSLEECQLIKFDSVEVCVCCEVQHQSSGCSNPGETLKMNPLQEDCNAVRLTLKDLLFSVCALNILSTIVCALATAMCCMQMISCDVLQMFLPQTSHSANPTCMTPHGIVLHQTLDFDDFIPPIPPPPYYPPEYTCTPTTEAQRGLHLDFAPSPFSTLYDVSINSPVLLYPAELPPPYEVVVNQSMVSQVRSVGQQVTESSSGEPTAGFSTQAPADPTNVPAVEHASTPGRSLCSPEDPGTPHSQPPSPLPRHRSSCMSPEDPRVAGAHAWAGPGRMSRSASDPTSCASSSAGDAASHSPLCIRDMEAGMSQTVRGTVPTSYSAEACQQRLCPPGEQSAAWKTEQQFKPESLHPLSKQRPHSLVDSHAYTDTRVLVAKFLEHAHGALPAEVRHVVRAIRSVVASDEHRADDTIRSASILDQV</sequence>
<comment type="similarity">
    <text evidence="5">Belongs to the ENTREP family.</text>
</comment>
<dbReference type="InterPro" id="IPR030431">
    <property type="entry name" value="ENTREP1-3"/>
</dbReference>
<dbReference type="RefSeq" id="XP_006872221.1">
    <property type="nucleotide sequence ID" value="XM_006872159.1"/>
</dbReference>
<evidence type="ECO:0000313" key="8">
    <source>
        <dbReference type="Proteomes" id="UP000504623"/>
    </source>
</evidence>
<reference evidence="9" key="1">
    <citation type="submission" date="2025-08" db="UniProtKB">
        <authorList>
            <consortium name="RefSeq"/>
        </authorList>
    </citation>
    <scope>IDENTIFICATION</scope>
    <source>
        <tissue evidence="9">Spleen</tissue>
    </source>
</reference>
<feature type="transmembrane region" description="Helical" evidence="7">
    <location>
        <begin position="112"/>
        <end position="133"/>
    </location>
</feature>
<protein>
    <submittedName>
        <fullName evidence="9">Protein FAM189A1</fullName>
    </submittedName>
</protein>
<evidence type="ECO:0000256" key="5">
    <source>
        <dbReference type="ARBA" id="ARBA00034309"/>
    </source>
</evidence>
<dbReference type="GO" id="GO:0016020">
    <property type="term" value="C:membrane"/>
    <property type="evidence" value="ECO:0007669"/>
    <property type="project" value="UniProtKB-SubCell"/>
</dbReference>
<keyword evidence="3 7" id="KW-1133">Transmembrane helix</keyword>
<dbReference type="PANTHER" id="PTHR17615:SF6">
    <property type="entry name" value="PROTEIN ENTREP2"/>
    <property type="match status" value="1"/>
</dbReference>
<evidence type="ECO:0000313" key="9">
    <source>
        <dbReference type="RefSeq" id="XP_006872221.1"/>
    </source>
</evidence>
<dbReference type="GeneID" id="102834359"/>
<dbReference type="Proteomes" id="UP000504623">
    <property type="component" value="Unplaced"/>
</dbReference>
<feature type="compositionally biased region" description="Polar residues" evidence="6">
    <location>
        <begin position="249"/>
        <end position="269"/>
    </location>
</feature>
<accession>A0A9B0WY42</accession>
<comment type="subcellular location">
    <subcellularLocation>
        <location evidence="1">Membrane</location>
    </subcellularLocation>
</comment>
<keyword evidence="2 7" id="KW-0812">Transmembrane</keyword>
<evidence type="ECO:0000256" key="7">
    <source>
        <dbReference type="SAM" id="Phobius"/>
    </source>
</evidence>
<name>A0A9B0WY42_CHRAS</name>
<gene>
    <name evidence="9" type="primary">FAM189A1</name>
</gene>
<proteinExistence type="inferred from homology"/>
<evidence type="ECO:0000256" key="1">
    <source>
        <dbReference type="ARBA" id="ARBA00004370"/>
    </source>
</evidence>
<keyword evidence="4 7" id="KW-0472">Membrane</keyword>